<evidence type="ECO:0000256" key="11">
    <source>
        <dbReference type="ARBA" id="ARBA00023014"/>
    </source>
</evidence>
<dbReference type="GO" id="GO:0046872">
    <property type="term" value="F:metal ion binding"/>
    <property type="evidence" value="ECO:0007669"/>
    <property type="project" value="UniProtKB-UniRule"/>
</dbReference>
<comment type="similarity">
    <text evidence="3 14">Belongs to the Nth/MutY family.</text>
</comment>
<evidence type="ECO:0000256" key="10">
    <source>
        <dbReference type="ARBA" id="ARBA00023004"/>
    </source>
</evidence>
<evidence type="ECO:0000256" key="1">
    <source>
        <dbReference type="ARBA" id="ARBA00000843"/>
    </source>
</evidence>
<dbReference type="GO" id="GO:0051539">
    <property type="term" value="F:4 iron, 4 sulfur cluster binding"/>
    <property type="evidence" value="ECO:0007669"/>
    <property type="project" value="UniProtKB-UniRule"/>
</dbReference>
<dbReference type="EC" id="3.2.2.31" evidence="4 14"/>
<dbReference type="Gene3D" id="1.10.340.30">
    <property type="entry name" value="Hypothetical protein, domain 2"/>
    <property type="match status" value="1"/>
</dbReference>
<comment type="function">
    <text evidence="2">Adenine glycosylase active on G-A mispairs. MutY also corrects error-prone DNA synthesis past GO lesions which are due to the oxidatively damaged form of guanine: 7,8-dihydro-8-oxoguanine (8-oxo-dGTP).</text>
</comment>
<keyword evidence="7" id="KW-0479">Metal-binding</keyword>
<evidence type="ECO:0000256" key="8">
    <source>
        <dbReference type="ARBA" id="ARBA00022763"/>
    </source>
</evidence>
<evidence type="ECO:0000256" key="9">
    <source>
        <dbReference type="ARBA" id="ARBA00022801"/>
    </source>
</evidence>
<dbReference type="InterPro" id="IPR003265">
    <property type="entry name" value="HhH-GPD_domain"/>
</dbReference>
<evidence type="ECO:0000256" key="6">
    <source>
        <dbReference type="ARBA" id="ARBA00022485"/>
    </source>
</evidence>
<dbReference type="GO" id="GO:0034039">
    <property type="term" value="F:8-oxo-7,8-dihydroguanine DNA N-glycosylase activity"/>
    <property type="evidence" value="ECO:0007669"/>
    <property type="project" value="TreeGrafter"/>
</dbReference>
<dbReference type="SUPFAM" id="SSF55811">
    <property type="entry name" value="Nudix"/>
    <property type="match status" value="1"/>
</dbReference>
<dbReference type="AlphaFoldDB" id="A0A8J7TUP1"/>
<evidence type="ECO:0000256" key="12">
    <source>
        <dbReference type="ARBA" id="ARBA00023204"/>
    </source>
</evidence>
<dbReference type="InterPro" id="IPR011257">
    <property type="entry name" value="DNA_glycosylase"/>
</dbReference>
<dbReference type="SUPFAM" id="SSF48150">
    <property type="entry name" value="DNA-glycosylase"/>
    <property type="match status" value="1"/>
</dbReference>
<feature type="domain" description="HhH-GPD" evidence="15">
    <location>
        <begin position="40"/>
        <end position="189"/>
    </location>
</feature>
<dbReference type="EMBL" id="JAFKGL010000015">
    <property type="protein sequence ID" value="MBN9412971.1"/>
    <property type="molecule type" value="Genomic_DNA"/>
</dbReference>
<keyword evidence="11" id="KW-0411">Iron-sulfur</keyword>
<organism evidence="16 17">
    <name type="scientific">Candidatus Paracaedimonas acanthamoebae</name>
    <dbReference type="NCBI Taxonomy" id="244581"/>
    <lineage>
        <taxon>Bacteria</taxon>
        <taxon>Pseudomonadati</taxon>
        <taxon>Pseudomonadota</taxon>
        <taxon>Alphaproteobacteria</taxon>
        <taxon>Holosporales</taxon>
        <taxon>Caedimonadaceae</taxon>
        <taxon>Candidatus Paracaedimonas</taxon>
    </lineage>
</organism>
<dbReference type="PANTHER" id="PTHR42944:SF1">
    <property type="entry name" value="ADENINE DNA GLYCOSYLASE"/>
    <property type="match status" value="1"/>
</dbReference>
<evidence type="ECO:0000259" key="15">
    <source>
        <dbReference type="SMART" id="SM00478"/>
    </source>
</evidence>
<dbReference type="Proteomes" id="UP000664414">
    <property type="component" value="Unassembled WGS sequence"/>
</dbReference>
<dbReference type="SMART" id="SM00478">
    <property type="entry name" value="ENDO3c"/>
    <property type="match status" value="1"/>
</dbReference>
<keyword evidence="10 14" id="KW-0408">Iron</keyword>
<keyword evidence="8 14" id="KW-0227">DNA damage</keyword>
<evidence type="ECO:0000256" key="13">
    <source>
        <dbReference type="ARBA" id="ARBA00023295"/>
    </source>
</evidence>
<dbReference type="CDD" id="cd03431">
    <property type="entry name" value="NUDIX_DNA_Glycosylase_C-MutY"/>
    <property type="match status" value="1"/>
</dbReference>
<accession>A0A8J7TUP1</accession>
<comment type="catalytic activity">
    <reaction evidence="1 14">
        <text>Hydrolyzes free adenine bases from 7,8-dihydro-8-oxoguanine:adenine mismatched double-stranded DNA, leaving an apurinic site.</text>
        <dbReference type="EC" id="3.2.2.31"/>
    </reaction>
</comment>
<evidence type="ECO:0000313" key="17">
    <source>
        <dbReference type="Proteomes" id="UP000664414"/>
    </source>
</evidence>
<proteinExistence type="inferred from homology"/>
<keyword evidence="13 14" id="KW-0326">Glycosidase</keyword>
<evidence type="ECO:0000256" key="4">
    <source>
        <dbReference type="ARBA" id="ARBA00012045"/>
    </source>
</evidence>
<evidence type="ECO:0000256" key="7">
    <source>
        <dbReference type="ARBA" id="ARBA00022723"/>
    </source>
</evidence>
<dbReference type="NCBIfam" id="TIGR01084">
    <property type="entry name" value="mutY"/>
    <property type="match status" value="1"/>
</dbReference>
<comment type="cofactor">
    <cofactor evidence="14">
        <name>[4Fe-4S] cluster</name>
        <dbReference type="ChEBI" id="CHEBI:49883"/>
    </cofactor>
    <text evidence="14">Binds 1 [4Fe-4S] cluster.</text>
</comment>
<dbReference type="InterPro" id="IPR044298">
    <property type="entry name" value="MIG/MutY"/>
</dbReference>
<dbReference type="GO" id="GO:0035485">
    <property type="term" value="F:adenine/guanine mispair binding"/>
    <property type="evidence" value="ECO:0007669"/>
    <property type="project" value="TreeGrafter"/>
</dbReference>
<reference evidence="16" key="1">
    <citation type="submission" date="2021-02" db="EMBL/GenBank/DDBJ databases">
        <title>Thiocyanate and organic carbon inputs drive convergent selection for specific autotrophic Afipia and Thiobacillus strains within complex microbiomes.</title>
        <authorList>
            <person name="Huddy R.J."/>
            <person name="Sachdeva R."/>
            <person name="Kadzinga F."/>
            <person name="Kantor R.S."/>
            <person name="Harrison S.T.L."/>
            <person name="Banfield J.F."/>
        </authorList>
    </citation>
    <scope>NUCLEOTIDE SEQUENCE</scope>
    <source>
        <strain evidence="16">SCN18_10_11_15_R4_P_38_20</strain>
    </source>
</reference>
<dbReference type="PANTHER" id="PTHR42944">
    <property type="entry name" value="ADENINE DNA GLYCOSYLASE"/>
    <property type="match status" value="1"/>
</dbReference>
<dbReference type="InterPro" id="IPR015797">
    <property type="entry name" value="NUDIX_hydrolase-like_dom_sf"/>
</dbReference>
<dbReference type="InterPro" id="IPR029119">
    <property type="entry name" value="MutY_C"/>
</dbReference>
<dbReference type="GO" id="GO:0032357">
    <property type="term" value="F:oxidized purine DNA binding"/>
    <property type="evidence" value="ECO:0007669"/>
    <property type="project" value="TreeGrafter"/>
</dbReference>
<dbReference type="Gene3D" id="3.90.79.10">
    <property type="entry name" value="Nucleoside Triphosphate Pyrophosphohydrolase"/>
    <property type="match status" value="1"/>
</dbReference>
<protein>
    <recommendedName>
        <fullName evidence="5 14">Adenine DNA glycosylase</fullName>
        <ecNumber evidence="4 14">3.2.2.31</ecNumber>
    </recommendedName>
</protein>
<dbReference type="CDD" id="cd00056">
    <property type="entry name" value="ENDO3c"/>
    <property type="match status" value="1"/>
</dbReference>
<dbReference type="Pfam" id="PF14815">
    <property type="entry name" value="NUDIX_4"/>
    <property type="match status" value="1"/>
</dbReference>
<evidence type="ECO:0000256" key="14">
    <source>
        <dbReference type="RuleBase" id="RU365096"/>
    </source>
</evidence>
<sequence>MKEYHKALLNWYDNEGRILPWRARGEQIPNPYHVWLSEIMLQQTTVVTVIPYFLSFIQRWPTFHQLAKASLDNILHAWQGLGYYARARNLHLCAKKISEEYEGRLPTNSEQLIKLPGIGPYTSKAIAAIAFNECVLPVDGNIARILSRLYAISAPLSQGMPEIQNAANVFTPQIRPGDFAQAMMDLGATICIPRSPSCEKCPFQSTCKAHALGISAELPVKNKKPIRPQKYTIAYILKREDGAILLRKRSEKGLLGGMMAVPTSEWQLEKIDNKNIEKNAPFITHWKSLESKISHSFTHFDLEVAPYYGNICTQKAEALEGDWVFPHQLKQYALPKLFKKVIETSLNELSPIDVA</sequence>
<dbReference type="GO" id="GO:0006298">
    <property type="term" value="P:mismatch repair"/>
    <property type="evidence" value="ECO:0007669"/>
    <property type="project" value="TreeGrafter"/>
</dbReference>
<evidence type="ECO:0000256" key="5">
    <source>
        <dbReference type="ARBA" id="ARBA00022023"/>
    </source>
</evidence>
<comment type="caution">
    <text evidence="16">The sequence shown here is derived from an EMBL/GenBank/DDBJ whole genome shotgun (WGS) entry which is preliminary data.</text>
</comment>
<dbReference type="InterPro" id="IPR005760">
    <property type="entry name" value="A/G_AdeGlyc_MutY"/>
</dbReference>
<keyword evidence="6" id="KW-0004">4Fe-4S</keyword>
<dbReference type="FunFam" id="1.10.340.30:FF:000002">
    <property type="entry name" value="Adenine DNA glycosylase"/>
    <property type="match status" value="1"/>
</dbReference>
<keyword evidence="9" id="KW-0378">Hydrolase</keyword>
<dbReference type="GO" id="GO:0000701">
    <property type="term" value="F:purine-specific mismatch base pair DNA N-glycosylase activity"/>
    <property type="evidence" value="ECO:0007669"/>
    <property type="project" value="UniProtKB-EC"/>
</dbReference>
<dbReference type="Gene3D" id="1.10.1670.10">
    <property type="entry name" value="Helix-hairpin-Helix base-excision DNA repair enzymes (C-terminal)"/>
    <property type="match status" value="1"/>
</dbReference>
<keyword evidence="12" id="KW-0234">DNA repair</keyword>
<evidence type="ECO:0000313" key="16">
    <source>
        <dbReference type="EMBL" id="MBN9412971.1"/>
    </source>
</evidence>
<dbReference type="InterPro" id="IPR023170">
    <property type="entry name" value="HhH_base_excis_C"/>
</dbReference>
<dbReference type="GO" id="GO:0006284">
    <property type="term" value="P:base-excision repair"/>
    <property type="evidence" value="ECO:0007669"/>
    <property type="project" value="UniProtKB-UniRule"/>
</dbReference>
<gene>
    <name evidence="16" type="primary">mutY</name>
    <name evidence="16" type="ORF">J0H12_03470</name>
</gene>
<dbReference type="Pfam" id="PF00730">
    <property type="entry name" value="HhH-GPD"/>
    <property type="match status" value="1"/>
</dbReference>
<evidence type="ECO:0000256" key="3">
    <source>
        <dbReference type="ARBA" id="ARBA00008343"/>
    </source>
</evidence>
<name>A0A8J7TUP1_9PROT</name>
<evidence type="ECO:0000256" key="2">
    <source>
        <dbReference type="ARBA" id="ARBA00002933"/>
    </source>
</evidence>